<reference evidence="3 4" key="1">
    <citation type="submission" date="2016-06" db="EMBL/GenBank/DDBJ databases">
        <title>Gene turnover analysis identifies the evolutionary adaptation of the extremophile Acidithiobacillus caldus.</title>
        <authorList>
            <person name="Zhang X."/>
        </authorList>
    </citation>
    <scope>NUCLEOTIDE SEQUENCE [LARGE SCALE GENOMIC DNA]</scope>
    <source>
        <strain evidence="3 4">S1</strain>
    </source>
</reference>
<gene>
    <name evidence="3" type="ORF">BAE30_11460</name>
</gene>
<dbReference type="GeneID" id="92930345"/>
<dbReference type="Proteomes" id="UP000175707">
    <property type="component" value="Unassembled WGS sequence"/>
</dbReference>
<dbReference type="NCBIfam" id="NF003967">
    <property type="entry name" value="PRK05461.1"/>
    <property type="match status" value="1"/>
</dbReference>
<dbReference type="SUPFAM" id="SSF110069">
    <property type="entry name" value="ApaG-like"/>
    <property type="match status" value="1"/>
</dbReference>
<dbReference type="PROSITE" id="PS51087">
    <property type="entry name" value="APAG"/>
    <property type="match status" value="1"/>
</dbReference>
<dbReference type="RefSeq" id="WP_014002226.1">
    <property type="nucleotide sequence ID" value="NZ_CP026328.2"/>
</dbReference>
<accession>A0A1E7YTK8</accession>
<dbReference type="InterPro" id="IPR036767">
    <property type="entry name" value="ApaG_sf"/>
</dbReference>
<dbReference type="PANTHER" id="PTHR14289">
    <property type="entry name" value="F-BOX ONLY PROTEIN 3"/>
    <property type="match status" value="1"/>
</dbReference>
<evidence type="ECO:0000259" key="2">
    <source>
        <dbReference type="PROSITE" id="PS51087"/>
    </source>
</evidence>
<sequence length="127" mass="14113">MPDHPPTEIQIAVETRYIPEQSDPDAQHYVFAYQITIDNLGPETAQLLDRHWVITDAEGRVQEVKGPGVVGEQPTLKPGERFRYTSGTVLPTAVGSMHGSYGWVSARGERFESPIPPFRLAVATVFH</sequence>
<evidence type="ECO:0000256" key="1">
    <source>
        <dbReference type="ARBA" id="ARBA00017693"/>
    </source>
</evidence>
<feature type="domain" description="ApaG" evidence="2">
    <location>
        <begin position="3"/>
        <end position="127"/>
    </location>
</feature>
<name>A0A1E7YTK8_9PROT</name>
<proteinExistence type="inferred from homology"/>
<evidence type="ECO:0000313" key="3">
    <source>
        <dbReference type="EMBL" id="OFC54277.1"/>
    </source>
</evidence>
<dbReference type="PANTHER" id="PTHR14289:SF16">
    <property type="entry name" value="POLYMERASE DELTA-INTERACTING PROTEIN 2"/>
    <property type="match status" value="1"/>
</dbReference>
<dbReference type="GO" id="GO:0070987">
    <property type="term" value="P:error-free translesion synthesis"/>
    <property type="evidence" value="ECO:0007669"/>
    <property type="project" value="TreeGrafter"/>
</dbReference>
<dbReference type="HAMAP" id="MF_00791">
    <property type="entry name" value="ApaG"/>
    <property type="match status" value="1"/>
</dbReference>
<dbReference type="Pfam" id="PF04379">
    <property type="entry name" value="DUF525"/>
    <property type="match status" value="1"/>
</dbReference>
<comment type="caution">
    <text evidence="3">The sequence shown here is derived from an EMBL/GenBank/DDBJ whole genome shotgun (WGS) entry which is preliminary data.</text>
</comment>
<organism evidence="3 4">
    <name type="scientific">Acidithiobacillus caldus</name>
    <dbReference type="NCBI Taxonomy" id="33059"/>
    <lineage>
        <taxon>Bacteria</taxon>
        <taxon>Pseudomonadati</taxon>
        <taxon>Pseudomonadota</taxon>
        <taxon>Acidithiobacillia</taxon>
        <taxon>Acidithiobacillales</taxon>
        <taxon>Acidithiobacillaceae</taxon>
        <taxon>Acidithiobacillus</taxon>
    </lineage>
</organism>
<dbReference type="EMBL" id="LZYH01000743">
    <property type="protein sequence ID" value="OFC54277.1"/>
    <property type="molecule type" value="Genomic_DNA"/>
</dbReference>
<dbReference type="PATRIC" id="fig|33059.14.peg.921"/>
<evidence type="ECO:0000313" key="4">
    <source>
        <dbReference type="Proteomes" id="UP000175707"/>
    </source>
</evidence>
<dbReference type="Gene3D" id="2.60.40.1470">
    <property type="entry name" value="ApaG domain"/>
    <property type="match status" value="1"/>
</dbReference>
<dbReference type="InterPro" id="IPR023065">
    <property type="entry name" value="Uncharacterised_ApaG"/>
</dbReference>
<dbReference type="OMA" id="MRGEYFC"/>
<protein>
    <recommendedName>
        <fullName evidence="1">Protein ApaG</fullName>
    </recommendedName>
</protein>
<dbReference type="AlphaFoldDB" id="A0A1E7YTK8"/>
<dbReference type="InterPro" id="IPR007474">
    <property type="entry name" value="ApaG_domain"/>
</dbReference>